<name>A0ABY4SC25_AQUTE</name>
<comment type="subcellular location">
    <subcellularLocation>
        <location evidence="1">Membrane</location>
    </subcellularLocation>
</comment>
<dbReference type="Gene3D" id="1.10.287.1260">
    <property type="match status" value="1"/>
</dbReference>
<evidence type="ECO:0000256" key="2">
    <source>
        <dbReference type="ARBA" id="ARBA00022692"/>
    </source>
</evidence>
<dbReference type="EMBL" id="CP097636">
    <property type="protein sequence ID" value="URI09647.1"/>
    <property type="molecule type" value="Genomic_DNA"/>
</dbReference>
<evidence type="ECO:0000313" key="7">
    <source>
        <dbReference type="EMBL" id="URI09647.1"/>
    </source>
</evidence>
<keyword evidence="3 5" id="KW-1133">Transmembrane helix</keyword>
<organism evidence="7 8">
    <name type="scientific">Aquincola tertiaricarbonis</name>
    <dbReference type="NCBI Taxonomy" id="391953"/>
    <lineage>
        <taxon>Bacteria</taxon>
        <taxon>Pseudomonadati</taxon>
        <taxon>Pseudomonadota</taxon>
        <taxon>Betaproteobacteria</taxon>
        <taxon>Burkholderiales</taxon>
        <taxon>Sphaerotilaceae</taxon>
        <taxon>Aquincola</taxon>
    </lineage>
</organism>
<dbReference type="Pfam" id="PF00924">
    <property type="entry name" value="MS_channel_2nd"/>
    <property type="match status" value="1"/>
</dbReference>
<feature type="transmembrane region" description="Helical" evidence="5">
    <location>
        <begin position="160"/>
        <end position="179"/>
    </location>
</feature>
<feature type="domain" description="Mechanosensitive ion channel MscS" evidence="6">
    <location>
        <begin position="182"/>
        <end position="248"/>
    </location>
</feature>
<keyword evidence="4 5" id="KW-0472">Membrane</keyword>
<dbReference type="SUPFAM" id="SSF50182">
    <property type="entry name" value="Sm-like ribonucleoproteins"/>
    <property type="match status" value="1"/>
</dbReference>
<dbReference type="PANTHER" id="PTHR30566:SF25">
    <property type="entry name" value="INNER MEMBRANE PROTEIN"/>
    <property type="match status" value="1"/>
</dbReference>
<sequence>MDFLPILWMPWLQPLLAASLVVVAALGVHRLGRAVLTRITRGARVPAAVVRQVDVPAQWVLPLAALQVVWQGAPDTLPLIGSLRHLNGVLLIAAITWLLARAVRGVALGVIDLYPADVQDNLQARRIHTQARVLARTVMVAVMLAGLSMILMTFPGARQLGASLLASAGVAGLVVGIAARPLFSNMIAGLQIALAQPIRIDDVLIVQGEWGRVEEITGTYVVLAIWDQRRLIIPLQWFIENPFQNWTRSTSQIIGTVFLHVDYAMPLAPLRAEARRLCEASPHWDGRLCLLQVTEAGERTMQLRVLVTAHDSGKAWDLRCEVREGLLSYIQAHHPEHLPQWRTQRLDGEAIPRGDEAFRARHSPVEAVPSTVSPAP</sequence>
<dbReference type="InterPro" id="IPR006685">
    <property type="entry name" value="MscS_channel_2nd"/>
</dbReference>
<evidence type="ECO:0000256" key="1">
    <source>
        <dbReference type="ARBA" id="ARBA00004370"/>
    </source>
</evidence>
<evidence type="ECO:0000256" key="5">
    <source>
        <dbReference type="SAM" id="Phobius"/>
    </source>
</evidence>
<proteinExistence type="predicted"/>
<keyword evidence="8" id="KW-1185">Reference proteome</keyword>
<dbReference type="InterPro" id="IPR023408">
    <property type="entry name" value="MscS_beta-dom_sf"/>
</dbReference>
<evidence type="ECO:0000313" key="8">
    <source>
        <dbReference type="Proteomes" id="UP001056201"/>
    </source>
</evidence>
<gene>
    <name evidence="7" type="ORF">MW290_29285</name>
</gene>
<dbReference type="InterPro" id="IPR010920">
    <property type="entry name" value="LSM_dom_sf"/>
</dbReference>
<dbReference type="Gene3D" id="2.30.30.60">
    <property type="match status" value="1"/>
</dbReference>
<dbReference type="Proteomes" id="UP001056201">
    <property type="component" value="Chromosome 2"/>
</dbReference>
<protein>
    <submittedName>
        <fullName evidence="7">Mechanosensitive ion channel family protein</fullName>
    </submittedName>
</protein>
<dbReference type="PANTHER" id="PTHR30566">
    <property type="entry name" value="YNAI-RELATED MECHANOSENSITIVE ION CHANNEL"/>
    <property type="match status" value="1"/>
</dbReference>
<evidence type="ECO:0000259" key="6">
    <source>
        <dbReference type="Pfam" id="PF00924"/>
    </source>
</evidence>
<accession>A0ABY4SC25</accession>
<evidence type="ECO:0000256" key="3">
    <source>
        <dbReference type="ARBA" id="ARBA00022989"/>
    </source>
</evidence>
<feature type="transmembrane region" description="Helical" evidence="5">
    <location>
        <begin position="6"/>
        <end position="28"/>
    </location>
</feature>
<dbReference type="RefSeq" id="WP_250197871.1">
    <property type="nucleotide sequence ID" value="NZ_CP097636.1"/>
</dbReference>
<evidence type="ECO:0000256" key="4">
    <source>
        <dbReference type="ARBA" id="ARBA00023136"/>
    </source>
</evidence>
<reference evidence="7" key="1">
    <citation type="submission" date="2022-05" db="EMBL/GenBank/DDBJ databases">
        <title>An RpoN-dependent PEP-CTERM gene is involved in floc formation of an Aquincola tertiaricarbonis strain.</title>
        <authorList>
            <person name="Qiu D."/>
            <person name="Xia M."/>
        </authorList>
    </citation>
    <scope>NUCLEOTIDE SEQUENCE</scope>
    <source>
        <strain evidence="7">RN12</strain>
    </source>
</reference>
<keyword evidence="2 5" id="KW-0812">Transmembrane</keyword>
<feature type="transmembrane region" description="Helical" evidence="5">
    <location>
        <begin position="133"/>
        <end position="154"/>
    </location>
</feature>